<protein>
    <submittedName>
        <fullName evidence="1">Uncharacterized protein</fullName>
    </submittedName>
</protein>
<proteinExistence type="predicted"/>
<gene>
    <name evidence="1" type="ORF">SLEP1_g58572</name>
</gene>
<dbReference type="Proteomes" id="UP001054252">
    <property type="component" value="Unassembled WGS sequence"/>
</dbReference>
<name>A0AAV5MS62_9ROSI</name>
<evidence type="ECO:0000313" key="2">
    <source>
        <dbReference type="Proteomes" id="UP001054252"/>
    </source>
</evidence>
<dbReference type="AlphaFoldDB" id="A0AAV5MS62"/>
<comment type="caution">
    <text evidence="1">The sequence shown here is derived from an EMBL/GenBank/DDBJ whole genome shotgun (WGS) entry which is preliminary data.</text>
</comment>
<keyword evidence="2" id="KW-1185">Reference proteome</keyword>
<reference evidence="1 2" key="1">
    <citation type="journal article" date="2021" name="Commun. Biol.">
        <title>The genome of Shorea leprosula (Dipterocarpaceae) highlights the ecological relevance of drought in aseasonal tropical rainforests.</title>
        <authorList>
            <person name="Ng K.K.S."/>
            <person name="Kobayashi M.J."/>
            <person name="Fawcett J.A."/>
            <person name="Hatakeyama M."/>
            <person name="Paape T."/>
            <person name="Ng C.H."/>
            <person name="Ang C.C."/>
            <person name="Tnah L.H."/>
            <person name="Lee C.T."/>
            <person name="Nishiyama T."/>
            <person name="Sese J."/>
            <person name="O'Brien M.J."/>
            <person name="Copetti D."/>
            <person name="Mohd Noor M.I."/>
            <person name="Ong R.C."/>
            <person name="Putra M."/>
            <person name="Sireger I.Z."/>
            <person name="Indrioko S."/>
            <person name="Kosugi Y."/>
            <person name="Izuno A."/>
            <person name="Isagi Y."/>
            <person name="Lee S.L."/>
            <person name="Shimizu K.K."/>
        </authorList>
    </citation>
    <scope>NUCLEOTIDE SEQUENCE [LARGE SCALE GENOMIC DNA]</scope>
    <source>
        <strain evidence="1">214</strain>
    </source>
</reference>
<organism evidence="1 2">
    <name type="scientific">Rubroshorea leprosula</name>
    <dbReference type="NCBI Taxonomy" id="152421"/>
    <lineage>
        <taxon>Eukaryota</taxon>
        <taxon>Viridiplantae</taxon>
        <taxon>Streptophyta</taxon>
        <taxon>Embryophyta</taxon>
        <taxon>Tracheophyta</taxon>
        <taxon>Spermatophyta</taxon>
        <taxon>Magnoliopsida</taxon>
        <taxon>eudicotyledons</taxon>
        <taxon>Gunneridae</taxon>
        <taxon>Pentapetalae</taxon>
        <taxon>rosids</taxon>
        <taxon>malvids</taxon>
        <taxon>Malvales</taxon>
        <taxon>Dipterocarpaceae</taxon>
        <taxon>Rubroshorea</taxon>
    </lineage>
</organism>
<sequence>MEDLFHIQFYRSEPEVSMANLSRLVQRLGETSEAFISRFWKAILKCRVALPEQEFVKLAQNGLEIELRKKFEGMEFRDFFELSYKVARYENLLQDDTQRKFASYGTYYGDANFDLDVAEVVADKPVVCPYLIKVVQQTNKTVKRYVDKAKENMGVDADPFPSMSVGVNAADLRSIARDKTQPYSRHRLVADDLRWVIEEARVRRNQQTYQTKEERVIEIPAKEDGDLDSADKIIFEKPEERMVRHIRPLYIRAYLDGVTISDFTGGVNRSRGILPVELIVGNRTLIYAFFVVDTIGTYNALLRRDWIHSRWCVPSTLHHKLIFWNSGRTKVVTADDKPFVANTNIVKAHFYDEDIGTIHFFGMDRYGRPSEIIACTRFALDRQTVKEDRIKHQKKEAMEEIKRKLAAYLAEKRICVDRSDVVYEGEEEDLKDQVTLEELDLAPVKLDDLKAEVQDLPEEVNLGLDRNLVEHRLPIREDFKPFKQPPRRMSLELTLKVKEEIE</sequence>
<accession>A0AAV5MS62</accession>
<dbReference type="EMBL" id="BPVZ01000576">
    <property type="protein sequence ID" value="GKV51959.1"/>
    <property type="molecule type" value="Genomic_DNA"/>
</dbReference>
<evidence type="ECO:0000313" key="1">
    <source>
        <dbReference type="EMBL" id="GKV51959.1"/>
    </source>
</evidence>